<evidence type="ECO:0000256" key="4">
    <source>
        <dbReference type="ARBA" id="ARBA00022597"/>
    </source>
</evidence>
<feature type="domain" description="ABC transporter" evidence="8">
    <location>
        <begin position="8"/>
        <end position="245"/>
    </location>
</feature>
<evidence type="ECO:0000256" key="3">
    <source>
        <dbReference type="ARBA" id="ARBA00022519"/>
    </source>
</evidence>
<dbReference type="PROSITE" id="PS00211">
    <property type="entry name" value="ABC_TRANSPORTER_1"/>
    <property type="match status" value="1"/>
</dbReference>
<evidence type="ECO:0000256" key="6">
    <source>
        <dbReference type="ARBA" id="ARBA00022741"/>
    </source>
</evidence>
<accession>A0A158JTE4</accession>
<organism evidence="9 10">
    <name type="scientific">Caballeronia cordobensis</name>
    <name type="common">Burkholderia cordobensis</name>
    <dbReference type="NCBI Taxonomy" id="1353886"/>
    <lineage>
        <taxon>Bacteria</taxon>
        <taxon>Pseudomonadati</taxon>
        <taxon>Pseudomonadota</taxon>
        <taxon>Betaproteobacteria</taxon>
        <taxon>Burkholderiales</taxon>
        <taxon>Burkholderiaceae</taxon>
        <taxon>Caballeronia</taxon>
    </lineage>
</organism>
<dbReference type="Gene3D" id="3.40.50.300">
    <property type="entry name" value="P-loop containing nucleotide triphosphate hydrolases"/>
    <property type="match status" value="2"/>
</dbReference>
<keyword evidence="3" id="KW-0472">Membrane</keyword>
<keyword evidence="3" id="KW-0997">Cell inner membrane</keyword>
<dbReference type="InterPro" id="IPR027417">
    <property type="entry name" value="P-loop_NTPase"/>
</dbReference>
<dbReference type="CDD" id="cd03215">
    <property type="entry name" value="ABC_Carb_Monos_II"/>
    <property type="match status" value="1"/>
</dbReference>
<evidence type="ECO:0000256" key="7">
    <source>
        <dbReference type="ARBA" id="ARBA00022840"/>
    </source>
</evidence>
<evidence type="ECO:0000256" key="2">
    <source>
        <dbReference type="ARBA" id="ARBA00022475"/>
    </source>
</evidence>
<keyword evidence="1" id="KW-0813">Transport</keyword>
<keyword evidence="6" id="KW-0547">Nucleotide-binding</keyword>
<evidence type="ECO:0000256" key="5">
    <source>
        <dbReference type="ARBA" id="ARBA00022737"/>
    </source>
</evidence>
<dbReference type="PROSITE" id="PS50893">
    <property type="entry name" value="ABC_TRANSPORTER_2"/>
    <property type="match status" value="2"/>
</dbReference>
<evidence type="ECO:0000259" key="8">
    <source>
        <dbReference type="PROSITE" id="PS50893"/>
    </source>
</evidence>
<dbReference type="InterPro" id="IPR050107">
    <property type="entry name" value="ABC_carbohydrate_import_ATPase"/>
</dbReference>
<gene>
    <name evidence="9" type="ORF">AWB70_07423</name>
</gene>
<proteinExistence type="predicted"/>
<name>A0A158JTE4_CABCO</name>
<protein>
    <submittedName>
        <fullName evidence="9">D-ribose transporter ATP binding protein</fullName>
    </submittedName>
</protein>
<keyword evidence="2" id="KW-1003">Cell membrane</keyword>
<dbReference type="PANTHER" id="PTHR43790:SF9">
    <property type="entry name" value="GALACTOFURANOSE TRANSPORTER ATP-BINDING PROTEIN YTFR"/>
    <property type="match status" value="1"/>
</dbReference>
<dbReference type="RefSeq" id="WP_053569837.1">
    <property type="nucleotide sequence ID" value="NZ_FCNY02000041.1"/>
</dbReference>
<keyword evidence="4" id="KW-0762">Sugar transport</keyword>
<dbReference type="PANTHER" id="PTHR43790">
    <property type="entry name" value="CARBOHYDRATE TRANSPORT ATP-BINDING PROTEIN MG119-RELATED"/>
    <property type="match status" value="1"/>
</dbReference>
<keyword evidence="7" id="KW-0067">ATP-binding</keyword>
<dbReference type="InterPro" id="IPR017871">
    <property type="entry name" value="ABC_transporter-like_CS"/>
</dbReference>
<reference evidence="10" key="1">
    <citation type="submission" date="2016-01" db="EMBL/GenBank/DDBJ databases">
        <authorList>
            <person name="Peeters C."/>
        </authorList>
    </citation>
    <scope>NUCLEOTIDE SEQUENCE [LARGE SCALE GENOMIC DNA]</scope>
</reference>
<dbReference type="SMART" id="SM00382">
    <property type="entry name" value="AAA"/>
    <property type="match status" value="1"/>
</dbReference>
<dbReference type="EMBL" id="FCNY02000041">
    <property type="protein sequence ID" value="SAL71773.1"/>
    <property type="molecule type" value="Genomic_DNA"/>
</dbReference>
<evidence type="ECO:0000313" key="9">
    <source>
        <dbReference type="EMBL" id="SAL71773.1"/>
    </source>
</evidence>
<dbReference type="InterPro" id="IPR003593">
    <property type="entry name" value="AAA+_ATPase"/>
</dbReference>
<dbReference type="InterPro" id="IPR003439">
    <property type="entry name" value="ABC_transporter-like_ATP-bd"/>
</dbReference>
<keyword evidence="5" id="KW-0677">Repeat</keyword>
<dbReference type="GO" id="GO:0005524">
    <property type="term" value="F:ATP binding"/>
    <property type="evidence" value="ECO:0007669"/>
    <property type="project" value="UniProtKB-KW"/>
</dbReference>
<dbReference type="CDD" id="cd03216">
    <property type="entry name" value="ABC_Carb_Monos_I"/>
    <property type="match status" value="1"/>
</dbReference>
<keyword evidence="10" id="KW-1185">Reference proteome</keyword>
<feature type="domain" description="ABC transporter" evidence="8">
    <location>
        <begin position="256"/>
        <end position="503"/>
    </location>
</feature>
<dbReference type="Proteomes" id="UP000054740">
    <property type="component" value="Unassembled WGS sequence"/>
</dbReference>
<dbReference type="Pfam" id="PF00005">
    <property type="entry name" value="ABC_tran"/>
    <property type="match status" value="2"/>
</dbReference>
<evidence type="ECO:0000256" key="1">
    <source>
        <dbReference type="ARBA" id="ARBA00022448"/>
    </source>
</evidence>
<dbReference type="AlphaFoldDB" id="A0A158JTE4"/>
<dbReference type="SUPFAM" id="SSF52540">
    <property type="entry name" value="P-loop containing nucleoside triphosphate hydrolases"/>
    <property type="match status" value="2"/>
</dbReference>
<sequence>MNDASLAIDLSKVTKRFGATVALDGASFSVKRGAVHALLGENGAGKSTTVKLLSGLMQPDSGSIRVMGDDVTMRGPRDAHRAGVQTAFQEMTLVRDLTVAQNLLMSYEPTGFLGRIRKREAQRQAAEWLDRLELPDVRPGAYIRDLSLPVRQKIEIAKAIVRQPRVLLLDEPTSALSGRDVNWLARRIDELKANGVTFVFITHRMQEVREFCDSLTVYRNGRDVGAFDAADISDDEVIRLVIGRSMEAKYPPKVVSAVSDATPAIETRNVRVDGVVTDFDLAVKPGEVHGIAALQGMGQRELFEALFGASYIDEGEIRIDGKPVTLTSTADSLKAGVSTSFLPEDRKTEGLFLRLPGGENVSLPVIGRFSRFGLIDRKREQAAIRRSLAQMEVNPRALYKPCLSFSGGNQQKIAMAKWLLTQSRVWLMFDPTRGIDVGTKHQIFVLMRAFAAAGGAVLFYSTDVPELVNVCDRVSVMYRGRNAGELSGEALTEENVMRKMLSS</sequence>
<dbReference type="GO" id="GO:0016887">
    <property type="term" value="F:ATP hydrolysis activity"/>
    <property type="evidence" value="ECO:0007669"/>
    <property type="project" value="InterPro"/>
</dbReference>
<evidence type="ECO:0000313" key="10">
    <source>
        <dbReference type="Proteomes" id="UP000054740"/>
    </source>
</evidence>